<keyword evidence="6 11" id="KW-0798">TonB box</keyword>
<sequence length="708" mass="80608">MNVYKNLIFYKIILLILFFFFIAASGCCFGADHANPELIMESDEDAAEMKRLMSILEEHTEIATKTRLNADYVPGMVTVLYRDDLEARGIRTMWEALCLVPGIDMTFETTGGKDVLVRGVADNYLSGNTKFLLDGVSMNIMLYAEASTPIQIPIELIDRIEVIRGPGSAIHGEFAYTSVVNIITRKKENLFFSGLSKYNDYRLGGVLSWSDAKEIFHVNLSVSATETEDTDVSSGPDILYGMGMGEISNAPGPRNDGRDFHSVLFDTGYKNTSLKVQYLQTDNGDNYGMTHVLPYPEKRKSQKSYQYLIDAGQKINFSSSLESTLHIGWMKYQFEFDKVLFYPPGYLGIYTDGMLASIYYEEYRLNSGIDITWKGWEHHTLLAGYSLVRIDMGDVWSEGNFDPLTLAPLPYMKHYEGDVNYLVEDQSRTVHGITLQDEYRMSDSFTITAGLRYDVYNDIGESFSPRLAAVWRLTDRHILKSQYARAFRPPTFSELYSLNNPVMTGNPDLKPSVIDTYEAGYIYKKDNMACRITCFYSELDDMVVQGIDKSVSNKSSARVLGTELEIERELTDYLKFNAGLSYVDTKDKLTGSQIEGSVNWMANAGLLYRPFNKIALNLQYRYVGDRNRAPDDPRDDLDSYHNFDFTLSSFNMFFKGLTFRTGIKNLFNEDERTPAPMGTDLYGNPIPTYPEDYSHTGREWWAKITYVF</sequence>
<comment type="similarity">
    <text evidence="10 11">Belongs to the TonB-dependent receptor family.</text>
</comment>
<evidence type="ECO:0000256" key="4">
    <source>
        <dbReference type="ARBA" id="ARBA00022692"/>
    </source>
</evidence>
<evidence type="ECO:0000313" key="14">
    <source>
        <dbReference type="EMBL" id="QTA83551.1"/>
    </source>
</evidence>
<evidence type="ECO:0000256" key="3">
    <source>
        <dbReference type="ARBA" id="ARBA00022452"/>
    </source>
</evidence>
<dbReference type="Proteomes" id="UP000663720">
    <property type="component" value="Chromosome"/>
</dbReference>
<dbReference type="Pfam" id="PF07715">
    <property type="entry name" value="Plug"/>
    <property type="match status" value="1"/>
</dbReference>
<keyword evidence="4 10" id="KW-0812">Transmembrane</keyword>
<evidence type="ECO:0000256" key="5">
    <source>
        <dbReference type="ARBA" id="ARBA00022729"/>
    </source>
</evidence>
<feature type="domain" description="TonB-dependent receptor-like beta-barrel" evidence="12">
    <location>
        <begin position="268"/>
        <end position="666"/>
    </location>
</feature>
<reference evidence="14" key="1">
    <citation type="journal article" date="2021" name="Microb. Physiol.">
        <title>Proteogenomic Insights into the Physiology of Marine, Sulfate-Reducing, Filamentous Desulfonema limicola and Desulfonema magnum.</title>
        <authorList>
            <person name="Schnaars V."/>
            <person name="Wohlbrand L."/>
            <person name="Scheve S."/>
            <person name="Hinrichs C."/>
            <person name="Reinhardt R."/>
            <person name="Rabus R."/>
        </authorList>
    </citation>
    <scope>NUCLEOTIDE SEQUENCE</scope>
    <source>
        <strain evidence="14">5ac10</strain>
    </source>
</reference>
<keyword evidence="15" id="KW-1185">Reference proteome</keyword>
<dbReference type="PROSITE" id="PS52016">
    <property type="entry name" value="TONB_DEPENDENT_REC_3"/>
    <property type="match status" value="1"/>
</dbReference>
<dbReference type="InterPro" id="IPR012910">
    <property type="entry name" value="Plug_dom"/>
</dbReference>
<dbReference type="GO" id="GO:0009279">
    <property type="term" value="C:cell outer membrane"/>
    <property type="evidence" value="ECO:0007669"/>
    <property type="project" value="UniProtKB-SubCell"/>
</dbReference>
<evidence type="ECO:0000313" key="15">
    <source>
        <dbReference type="Proteomes" id="UP000663720"/>
    </source>
</evidence>
<dbReference type="GO" id="GO:0044718">
    <property type="term" value="P:siderophore transmembrane transport"/>
    <property type="evidence" value="ECO:0007669"/>
    <property type="project" value="TreeGrafter"/>
</dbReference>
<evidence type="ECO:0000256" key="11">
    <source>
        <dbReference type="RuleBase" id="RU003357"/>
    </source>
</evidence>
<dbReference type="InterPro" id="IPR000531">
    <property type="entry name" value="Beta-barrel_TonB"/>
</dbReference>
<dbReference type="GO" id="GO:0015344">
    <property type="term" value="F:siderophore uptake transmembrane transporter activity"/>
    <property type="evidence" value="ECO:0007669"/>
    <property type="project" value="TreeGrafter"/>
</dbReference>
<organism evidence="14 15">
    <name type="scientific">Desulfonema limicola</name>
    <dbReference type="NCBI Taxonomy" id="45656"/>
    <lineage>
        <taxon>Bacteria</taxon>
        <taxon>Pseudomonadati</taxon>
        <taxon>Thermodesulfobacteriota</taxon>
        <taxon>Desulfobacteria</taxon>
        <taxon>Desulfobacterales</taxon>
        <taxon>Desulfococcaceae</taxon>
        <taxon>Desulfonema</taxon>
    </lineage>
</organism>
<dbReference type="PANTHER" id="PTHR30069:SF29">
    <property type="entry name" value="HEMOGLOBIN AND HEMOGLOBIN-HAPTOGLOBIN-BINDING PROTEIN 1-RELATED"/>
    <property type="match status" value="1"/>
</dbReference>
<keyword evidence="8 14" id="KW-0675">Receptor</keyword>
<keyword evidence="5" id="KW-0732">Signal</keyword>
<evidence type="ECO:0000256" key="2">
    <source>
        <dbReference type="ARBA" id="ARBA00022448"/>
    </source>
</evidence>
<dbReference type="SUPFAM" id="SSF56935">
    <property type="entry name" value="Porins"/>
    <property type="match status" value="1"/>
</dbReference>
<dbReference type="InterPro" id="IPR039426">
    <property type="entry name" value="TonB-dep_rcpt-like"/>
</dbReference>
<keyword evidence="9 10" id="KW-0998">Cell outer membrane</keyword>
<evidence type="ECO:0000256" key="6">
    <source>
        <dbReference type="ARBA" id="ARBA00023077"/>
    </source>
</evidence>
<evidence type="ECO:0000259" key="12">
    <source>
        <dbReference type="Pfam" id="PF00593"/>
    </source>
</evidence>
<dbReference type="PROSITE" id="PS51257">
    <property type="entry name" value="PROKAR_LIPOPROTEIN"/>
    <property type="match status" value="1"/>
</dbReference>
<feature type="domain" description="TonB-dependent receptor plug" evidence="13">
    <location>
        <begin position="73"/>
        <end position="175"/>
    </location>
</feature>
<proteinExistence type="inferred from homology"/>
<evidence type="ECO:0000256" key="8">
    <source>
        <dbReference type="ARBA" id="ARBA00023170"/>
    </source>
</evidence>
<evidence type="ECO:0000256" key="7">
    <source>
        <dbReference type="ARBA" id="ARBA00023136"/>
    </source>
</evidence>
<evidence type="ECO:0000256" key="10">
    <source>
        <dbReference type="PROSITE-ProRule" id="PRU01360"/>
    </source>
</evidence>
<dbReference type="InterPro" id="IPR036942">
    <property type="entry name" value="Beta-barrel_TonB_sf"/>
</dbReference>
<accession>A0A975BDQ1</accession>
<keyword evidence="7 10" id="KW-0472">Membrane</keyword>
<name>A0A975BDQ1_9BACT</name>
<dbReference type="CDD" id="cd01347">
    <property type="entry name" value="ligand_gated_channel"/>
    <property type="match status" value="1"/>
</dbReference>
<dbReference type="KEGG" id="dli:dnl_59640"/>
<dbReference type="Gene3D" id="2.170.130.10">
    <property type="entry name" value="TonB-dependent receptor, plug domain"/>
    <property type="match status" value="1"/>
</dbReference>
<gene>
    <name evidence="14" type="ORF">dnl_59640</name>
</gene>
<dbReference type="EMBL" id="CP061799">
    <property type="protein sequence ID" value="QTA83551.1"/>
    <property type="molecule type" value="Genomic_DNA"/>
</dbReference>
<dbReference type="AlphaFoldDB" id="A0A975BDQ1"/>
<dbReference type="Gene3D" id="2.40.170.20">
    <property type="entry name" value="TonB-dependent receptor, beta-barrel domain"/>
    <property type="match status" value="1"/>
</dbReference>
<dbReference type="InterPro" id="IPR037066">
    <property type="entry name" value="Plug_dom_sf"/>
</dbReference>
<keyword evidence="2 10" id="KW-0813">Transport</keyword>
<dbReference type="PANTHER" id="PTHR30069">
    <property type="entry name" value="TONB-DEPENDENT OUTER MEMBRANE RECEPTOR"/>
    <property type="match status" value="1"/>
</dbReference>
<evidence type="ECO:0000256" key="9">
    <source>
        <dbReference type="ARBA" id="ARBA00023237"/>
    </source>
</evidence>
<keyword evidence="3 10" id="KW-1134">Transmembrane beta strand</keyword>
<protein>
    <submittedName>
        <fullName evidence="14">TonB-dependent receptor</fullName>
    </submittedName>
</protein>
<evidence type="ECO:0000256" key="1">
    <source>
        <dbReference type="ARBA" id="ARBA00004571"/>
    </source>
</evidence>
<evidence type="ECO:0000259" key="13">
    <source>
        <dbReference type="Pfam" id="PF07715"/>
    </source>
</evidence>
<comment type="subcellular location">
    <subcellularLocation>
        <location evidence="1 10">Cell outer membrane</location>
        <topology evidence="1 10">Multi-pass membrane protein</topology>
    </subcellularLocation>
</comment>
<dbReference type="Pfam" id="PF00593">
    <property type="entry name" value="TonB_dep_Rec_b-barrel"/>
    <property type="match status" value="1"/>
</dbReference>
<dbReference type="RefSeq" id="WP_207689378.1">
    <property type="nucleotide sequence ID" value="NZ_CP061799.1"/>
</dbReference>